<evidence type="ECO:0000313" key="3">
    <source>
        <dbReference type="Proteomes" id="UP000693692"/>
    </source>
</evidence>
<sequence length="149" mass="16333">MRRLWRASIWYPGAVPILERKYAGPLKWFVFPAFDVIMAVIGGRALFVGIPSIEALYPAGVAFAIYLAWFLLAVACFVGSVFPALWPFEIVGKGALFSVLLLYFIAMRASPATVDGAKDAVSGLLLAAMLIPCLRLWILGIEERARRAA</sequence>
<keyword evidence="1" id="KW-0472">Membrane</keyword>
<dbReference type="EMBL" id="MZ150789">
    <property type="protein sequence ID" value="QWY84606.1"/>
    <property type="molecule type" value="Genomic_DNA"/>
</dbReference>
<proteinExistence type="predicted"/>
<organism evidence="2 3">
    <name type="scientific">Microbacterium phage Footloose</name>
    <dbReference type="NCBI Taxonomy" id="2836048"/>
    <lineage>
        <taxon>Viruses</taxon>
        <taxon>Duplodnaviria</taxon>
        <taxon>Heunggongvirae</taxon>
        <taxon>Uroviricota</taxon>
        <taxon>Caudoviricetes</taxon>
        <taxon>Footloosevirus</taxon>
        <taxon>Footloosevirus footloose</taxon>
    </lineage>
</organism>
<keyword evidence="3" id="KW-1185">Reference proteome</keyword>
<feature type="transmembrane region" description="Helical" evidence="1">
    <location>
        <begin position="120"/>
        <end position="138"/>
    </location>
</feature>
<name>A0A8F3IPG8_9CAUD</name>
<gene>
    <name evidence="2" type="primary">24</name>
    <name evidence="2" type="ORF">SEA_FOOTLOOSE_24</name>
</gene>
<dbReference type="GeneID" id="80019012"/>
<evidence type="ECO:0000313" key="2">
    <source>
        <dbReference type="EMBL" id="QWY84606.1"/>
    </source>
</evidence>
<accession>A0A8F3IPG8</accession>
<protein>
    <submittedName>
        <fullName evidence="2">Membrane protein</fullName>
    </submittedName>
</protein>
<feature type="transmembrane region" description="Helical" evidence="1">
    <location>
        <begin position="28"/>
        <end position="50"/>
    </location>
</feature>
<keyword evidence="1" id="KW-0812">Transmembrane</keyword>
<dbReference type="KEGG" id="vg:80019012"/>
<feature type="transmembrane region" description="Helical" evidence="1">
    <location>
        <begin position="94"/>
        <end position="114"/>
    </location>
</feature>
<reference evidence="2" key="1">
    <citation type="submission" date="2021-05" db="EMBL/GenBank/DDBJ databases">
        <authorList>
            <person name="Brink J."/>
            <person name="Busse A.L."/>
            <person name="Crowley H.J."/>
            <person name="Hall C.J."/>
            <person name="Hetherington P."/>
            <person name="Hovde T.M."/>
            <person name="Johnson J.A."/>
            <person name="Karch K.E."/>
            <person name="Krueger C.J."/>
            <person name="Lundberg T.J."/>
            <person name="Madla Sanchez I."/>
            <person name="Mathiesen C."/>
            <person name="Moore L.J."/>
            <person name="Nordberg R.J."/>
            <person name="Petersen I.M."/>
            <person name="Piton K.L."/>
            <person name="Rozycki S.T."/>
            <person name="Rutten E."/>
            <person name="Samuelson I.O."/>
            <person name="Sarkilahti S.K."/>
            <person name="Schubert K.A."/>
            <person name="Stamness T.F."/>
            <person name="Tinman A.J."/>
            <person name="Tutterrow P.B."/>
            <person name="Wanzek N.C."/>
            <person name="Wheeler C.D."/>
            <person name="Spring A.M."/>
            <person name="Klyczek K."/>
            <person name="Garlena R.A."/>
            <person name="Russell D.A."/>
            <person name="Pope W.H."/>
            <person name="Jacobs-Sera D."/>
            <person name="Hatfull G.F."/>
        </authorList>
    </citation>
    <scope>NUCLEOTIDE SEQUENCE</scope>
</reference>
<dbReference type="Proteomes" id="UP000693692">
    <property type="component" value="Segment"/>
</dbReference>
<feature type="transmembrane region" description="Helical" evidence="1">
    <location>
        <begin position="56"/>
        <end position="82"/>
    </location>
</feature>
<keyword evidence="1" id="KW-1133">Transmembrane helix</keyword>
<evidence type="ECO:0000256" key="1">
    <source>
        <dbReference type="SAM" id="Phobius"/>
    </source>
</evidence>
<dbReference type="RefSeq" id="YP_010754421.1">
    <property type="nucleotide sequence ID" value="NC_073460.1"/>
</dbReference>